<accession>A0A6A6B058</accession>
<dbReference type="GO" id="GO:0008270">
    <property type="term" value="F:zinc ion binding"/>
    <property type="evidence" value="ECO:0007669"/>
    <property type="project" value="UniProtKB-KW"/>
</dbReference>
<feature type="compositionally biased region" description="Acidic residues" evidence="16">
    <location>
        <begin position="42"/>
        <end position="53"/>
    </location>
</feature>
<dbReference type="GO" id="GO:1990404">
    <property type="term" value="F:NAD+-protein mono-ADP-ribosyltransferase activity"/>
    <property type="evidence" value="ECO:0007669"/>
    <property type="project" value="TreeGrafter"/>
</dbReference>
<dbReference type="Pfam" id="PF02037">
    <property type="entry name" value="SAP"/>
    <property type="match status" value="1"/>
</dbReference>
<evidence type="ECO:0000259" key="17">
    <source>
        <dbReference type="PROSITE" id="PS51059"/>
    </source>
</evidence>
<dbReference type="OrthoDB" id="2017365at2759"/>
<keyword evidence="21" id="KW-1185">Reference proteome</keyword>
<name>A0A6A6B058_9PEZI</name>
<keyword evidence="11" id="KW-0238">DNA-binding</keyword>
<dbReference type="GeneID" id="54301989"/>
<dbReference type="Pfam" id="PF05406">
    <property type="entry name" value="WGR"/>
    <property type="match status" value="1"/>
</dbReference>
<keyword evidence="6" id="KW-0677">Repeat</keyword>
<comment type="subcellular location">
    <subcellularLocation>
        <location evidence="1">Nucleus</location>
    </subcellularLocation>
</comment>
<dbReference type="Pfam" id="PF00644">
    <property type="entry name" value="PARP"/>
    <property type="match status" value="1"/>
</dbReference>
<evidence type="ECO:0000256" key="4">
    <source>
        <dbReference type="ARBA" id="ARBA00022695"/>
    </source>
</evidence>
<dbReference type="RefSeq" id="XP_033392323.1">
    <property type="nucleotide sequence ID" value="XM_033544493.1"/>
</dbReference>
<keyword evidence="10 15" id="KW-0520">NAD</keyword>
<keyword evidence="9" id="KW-0862">Zinc</keyword>
<dbReference type="InterPro" id="IPR036616">
    <property type="entry name" value="Poly(ADP-ribose)pol_reg_dom_sf"/>
</dbReference>
<dbReference type="SMART" id="SM00513">
    <property type="entry name" value="SAP"/>
    <property type="match status" value="1"/>
</dbReference>
<keyword evidence="4" id="KW-0548">Nucleotidyltransferase</keyword>
<evidence type="ECO:0000256" key="8">
    <source>
        <dbReference type="ARBA" id="ARBA00022771"/>
    </source>
</evidence>
<evidence type="ECO:0000256" key="13">
    <source>
        <dbReference type="ARBA" id="ARBA00024347"/>
    </source>
</evidence>
<evidence type="ECO:0000259" key="18">
    <source>
        <dbReference type="PROSITE" id="PS51060"/>
    </source>
</evidence>
<dbReference type="AlphaFoldDB" id="A0A6A6B058"/>
<feature type="domain" description="WGR" evidence="19">
    <location>
        <begin position="95"/>
        <end position="191"/>
    </location>
</feature>
<keyword evidence="8" id="KW-0863">Zinc-finger</keyword>
<dbReference type="Gene3D" id="2.20.140.10">
    <property type="entry name" value="WGR domain"/>
    <property type="match status" value="1"/>
</dbReference>
<evidence type="ECO:0000256" key="1">
    <source>
        <dbReference type="ARBA" id="ARBA00004123"/>
    </source>
</evidence>
<dbReference type="InterPro" id="IPR003034">
    <property type="entry name" value="SAP_dom"/>
</dbReference>
<evidence type="ECO:0000256" key="15">
    <source>
        <dbReference type="RuleBase" id="RU362114"/>
    </source>
</evidence>
<dbReference type="FunFam" id="2.20.140.10:FF:000001">
    <property type="entry name" value="Poly [ADP-ribose] polymerase"/>
    <property type="match status" value="1"/>
</dbReference>
<dbReference type="SMART" id="SM00773">
    <property type="entry name" value="WGR"/>
    <property type="match status" value="1"/>
</dbReference>
<evidence type="ECO:0000256" key="6">
    <source>
        <dbReference type="ARBA" id="ARBA00022737"/>
    </source>
</evidence>
<dbReference type="PANTHER" id="PTHR10459">
    <property type="entry name" value="DNA LIGASE"/>
    <property type="match status" value="1"/>
</dbReference>
<comment type="similarity">
    <text evidence="13">Belongs to the ARTD/PARP family.</text>
</comment>
<protein>
    <recommendedName>
        <fullName evidence="15">Poly [ADP-ribose] polymerase</fullName>
        <shortName evidence="15">PARP</shortName>
        <ecNumber evidence="15">2.4.2.-</ecNumber>
    </recommendedName>
</protein>
<keyword evidence="3 15" id="KW-0808">Transferase</keyword>
<evidence type="ECO:0000256" key="3">
    <source>
        <dbReference type="ARBA" id="ARBA00022679"/>
    </source>
</evidence>
<keyword evidence="7" id="KW-0013">ADP-ribosylation</keyword>
<feature type="region of interest" description="Disordered" evidence="16">
    <location>
        <begin position="198"/>
        <end position="227"/>
    </location>
</feature>
<keyword evidence="2 15" id="KW-0328">Glycosyltransferase</keyword>
<evidence type="ECO:0000256" key="5">
    <source>
        <dbReference type="ARBA" id="ARBA00022723"/>
    </source>
</evidence>
<dbReference type="InterPro" id="IPR004102">
    <property type="entry name" value="Poly(ADP-ribose)pol_reg_dom"/>
</dbReference>
<feature type="domain" description="PARP alpha-helical" evidence="18">
    <location>
        <begin position="225"/>
        <end position="342"/>
    </location>
</feature>
<dbReference type="Proteomes" id="UP000799438">
    <property type="component" value="Unassembled WGS sequence"/>
</dbReference>
<dbReference type="GO" id="GO:0006302">
    <property type="term" value="P:double-strand break repair"/>
    <property type="evidence" value="ECO:0007669"/>
    <property type="project" value="TreeGrafter"/>
</dbReference>
<feature type="domain" description="PARP catalytic" evidence="17">
    <location>
        <begin position="352"/>
        <end position="585"/>
    </location>
</feature>
<evidence type="ECO:0000256" key="11">
    <source>
        <dbReference type="ARBA" id="ARBA00023125"/>
    </source>
</evidence>
<dbReference type="GO" id="GO:0003950">
    <property type="term" value="F:NAD+ poly-ADP-ribosyltransferase activity"/>
    <property type="evidence" value="ECO:0007669"/>
    <property type="project" value="UniProtKB-UniRule"/>
</dbReference>
<evidence type="ECO:0000256" key="10">
    <source>
        <dbReference type="ARBA" id="ARBA00023027"/>
    </source>
</evidence>
<evidence type="ECO:0000256" key="2">
    <source>
        <dbReference type="ARBA" id="ARBA00022676"/>
    </source>
</evidence>
<organism evidence="20 21">
    <name type="scientific">Aplosporella prunicola CBS 121167</name>
    <dbReference type="NCBI Taxonomy" id="1176127"/>
    <lineage>
        <taxon>Eukaryota</taxon>
        <taxon>Fungi</taxon>
        <taxon>Dikarya</taxon>
        <taxon>Ascomycota</taxon>
        <taxon>Pezizomycotina</taxon>
        <taxon>Dothideomycetes</taxon>
        <taxon>Dothideomycetes incertae sedis</taxon>
        <taxon>Botryosphaeriales</taxon>
        <taxon>Aplosporellaceae</taxon>
        <taxon>Aplosporella</taxon>
    </lineage>
</organism>
<dbReference type="PANTHER" id="PTHR10459:SF60">
    <property type="entry name" value="POLY [ADP-RIBOSE] POLYMERASE 2"/>
    <property type="match status" value="1"/>
</dbReference>
<dbReference type="GO" id="GO:0003677">
    <property type="term" value="F:DNA binding"/>
    <property type="evidence" value="ECO:0007669"/>
    <property type="project" value="UniProtKB-KW"/>
</dbReference>
<dbReference type="CDD" id="cd01437">
    <property type="entry name" value="parp_like"/>
    <property type="match status" value="1"/>
</dbReference>
<evidence type="ECO:0000313" key="21">
    <source>
        <dbReference type="Proteomes" id="UP000799438"/>
    </source>
</evidence>
<dbReference type="SUPFAM" id="SSF56399">
    <property type="entry name" value="ADP-ribosylation"/>
    <property type="match status" value="1"/>
</dbReference>
<evidence type="ECO:0000256" key="12">
    <source>
        <dbReference type="ARBA" id="ARBA00023242"/>
    </source>
</evidence>
<dbReference type="CDD" id="cd07997">
    <property type="entry name" value="WGR_PARP"/>
    <property type="match status" value="1"/>
</dbReference>
<dbReference type="GO" id="GO:0016779">
    <property type="term" value="F:nucleotidyltransferase activity"/>
    <property type="evidence" value="ECO:0007669"/>
    <property type="project" value="UniProtKB-KW"/>
</dbReference>
<dbReference type="SUPFAM" id="SSF47587">
    <property type="entry name" value="Domain of poly(ADP-ribose) polymerase"/>
    <property type="match status" value="1"/>
</dbReference>
<gene>
    <name evidence="20" type="ORF">K452DRAFT_322316</name>
</gene>
<dbReference type="EMBL" id="ML995516">
    <property type="protein sequence ID" value="KAF2136605.1"/>
    <property type="molecule type" value="Genomic_DNA"/>
</dbReference>
<evidence type="ECO:0000256" key="14">
    <source>
        <dbReference type="ARBA" id="ARBA00033987"/>
    </source>
</evidence>
<dbReference type="PROSITE" id="PS51060">
    <property type="entry name" value="PARP_ALPHA_HD"/>
    <property type="match status" value="1"/>
</dbReference>
<dbReference type="Gene3D" id="1.20.142.10">
    <property type="entry name" value="Poly(ADP-ribose) polymerase, regulatory domain"/>
    <property type="match status" value="1"/>
</dbReference>
<dbReference type="PROSITE" id="PS51059">
    <property type="entry name" value="PARP_CATALYTIC"/>
    <property type="match status" value="1"/>
</dbReference>
<feature type="compositionally biased region" description="Polar residues" evidence="16">
    <location>
        <begin position="55"/>
        <end position="64"/>
    </location>
</feature>
<evidence type="ECO:0000259" key="19">
    <source>
        <dbReference type="PROSITE" id="PS51977"/>
    </source>
</evidence>
<dbReference type="EC" id="2.4.2.-" evidence="15"/>
<dbReference type="PROSITE" id="PS51977">
    <property type="entry name" value="WGR"/>
    <property type="match status" value="1"/>
</dbReference>
<keyword evidence="12" id="KW-0539">Nucleus</keyword>
<dbReference type="InterPro" id="IPR036361">
    <property type="entry name" value="SAP_dom_sf"/>
</dbReference>
<dbReference type="InterPro" id="IPR036930">
    <property type="entry name" value="WGR_dom_sf"/>
</dbReference>
<dbReference type="Gene3D" id="3.90.228.10">
    <property type="match status" value="1"/>
</dbReference>
<dbReference type="InterPro" id="IPR050800">
    <property type="entry name" value="ARTD/PARP"/>
</dbReference>
<dbReference type="FunFam" id="1.20.142.10:FF:000002">
    <property type="entry name" value="Poly [ADP-ribose] polymerase"/>
    <property type="match status" value="1"/>
</dbReference>
<sequence>MTDYAKLKVVELRDLLKERGISSAGLSKKQQIIDALQADDADAGLGSDAEDPDSNVVNPPTKRSASPVDGAPAKKAKSSNAKLNIPVDEGCPLAGYRVHIGPIDGIIWDASLNQTSASNNNNKFYRVQLLEGPKGDYKTWTRWGRVGEHGQKAVLGNGSLEDAHKHFDKKFKDKSGLKWAERGNDPKPGKYVFVERSYAPDSDDEEEEKPRKNSVSKSSDYVPPESKLEKPVQSLMELIFNQQYFAAAMSSLNYDANKLPLGKLSKTTISRGFQALKNVAAAMEDPAQANQIEQLSNLYYSLVPHDFGRNRPPCINNSVLLKKEIELLESLSDLKDADNIIKKDKEGVEEVHPLDSRFGSLGMQEMTPLSTGSDEFSAISEYLHKTCGETHYVKYEIQDIFRIERQGELDRFQKSAFSSIESDRRLLWHGSRATNFGGILGQGLRIAPPEAPATGYMFDKGIYLADMSSKSAGYCCSGISDGHALLLLCEAELGKPMLELTQAKYNAATEAKNSGHYATWGKGRMGPLGWKDAKCVHPSLAGVMMPDTTQAPGSTGIDDCGLYYNEYICYDVAQIRLRYLLRVKM</sequence>
<dbReference type="SUPFAM" id="SSF142921">
    <property type="entry name" value="WGR domain-like"/>
    <property type="match status" value="1"/>
</dbReference>
<dbReference type="Pfam" id="PF02877">
    <property type="entry name" value="PARP_reg"/>
    <property type="match status" value="1"/>
</dbReference>
<comment type="catalytic activity">
    <reaction evidence="14">
        <text>NAD(+) + (ADP-D-ribosyl)n-acceptor = nicotinamide + (ADP-D-ribosyl)n+1-acceptor + H(+).</text>
        <dbReference type="EC" id="2.4.2.30"/>
    </reaction>
</comment>
<dbReference type="GO" id="GO:0005730">
    <property type="term" value="C:nucleolus"/>
    <property type="evidence" value="ECO:0007669"/>
    <property type="project" value="TreeGrafter"/>
</dbReference>
<keyword evidence="5" id="KW-0479">Metal-binding</keyword>
<dbReference type="InterPro" id="IPR012317">
    <property type="entry name" value="Poly(ADP-ribose)pol_cat_dom"/>
</dbReference>
<feature type="region of interest" description="Disordered" evidence="16">
    <location>
        <begin position="42"/>
        <end position="80"/>
    </location>
</feature>
<proteinExistence type="inferred from homology"/>
<dbReference type="Gene3D" id="1.10.720.30">
    <property type="entry name" value="SAP domain"/>
    <property type="match status" value="1"/>
</dbReference>
<evidence type="ECO:0000256" key="16">
    <source>
        <dbReference type="SAM" id="MobiDB-lite"/>
    </source>
</evidence>
<evidence type="ECO:0000313" key="20">
    <source>
        <dbReference type="EMBL" id="KAF2136605.1"/>
    </source>
</evidence>
<evidence type="ECO:0000256" key="7">
    <source>
        <dbReference type="ARBA" id="ARBA00022765"/>
    </source>
</evidence>
<reference evidence="20" key="1">
    <citation type="journal article" date="2020" name="Stud. Mycol.">
        <title>101 Dothideomycetes genomes: a test case for predicting lifestyles and emergence of pathogens.</title>
        <authorList>
            <person name="Haridas S."/>
            <person name="Albert R."/>
            <person name="Binder M."/>
            <person name="Bloem J."/>
            <person name="Labutti K."/>
            <person name="Salamov A."/>
            <person name="Andreopoulos B."/>
            <person name="Baker S."/>
            <person name="Barry K."/>
            <person name="Bills G."/>
            <person name="Bluhm B."/>
            <person name="Cannon C."/>
            <person name="Castanera R."/>
            <person name="Culley D."/>
            <person name="Daum C."/>
            <person name="Ezra D."/>
            <person name="Gonzalez J."/>
            <person name="Henrissat B."/>
            <person name="Kuo A."/>
            <person name="Liang C."/>
            <person name="Lipzen A."/>
            <person name="Lutzoni F."/>
            <person name="Magnuson J."/>
            <person name="Mondo S."/>
            <person name="Nolan M."/>
            <person name="Ohm R."/>
            <person name="Pangilinan J."/>
            <person name="Park H.-J."/>
            <person name="Ramirez L."/>
            <person name="Alfaro M."/>
            <person name="Sun H."/>
            <person name="Tritt A."/>
            <person name="Yoshinaga Y."/>
            <person name="Zwiers L.-H."/>
            <person name="Turgeon B."/>
            <person name="Goodwin S."/>
            <person name="Spatafora J."/>
            <person name="Crous P."/>
            <person name="Grigoriev I."/>
        </authorList>
    </citation>
    <scope>NUCLEOTIDE SEQUENCE</scope>
    <source>
        <strain evidence="20">CBS 121167</strain>
    </source>
</reference>
<evidence type="ECO:0000256" key="9">
    <source>
        <dbReference type="ARBA" id="ARBA00022833"/>
    </source>
</evidence>
<dbReference type="InterPro" id="IPR008893">
    <property type="entry name" value="WGR_domain"/>
</dbReference>
<dbReference type="GO" id="GO:0070212">
    <property type="term" value="P:protein poly-ADP-ribosylation"/>
    <property type="evidence" value="ECO:0007669"/>
    <property type="project" value="TreeGrafter"/>
</dbReference>